<evidence type="ECO:0000313" key="3">
    <source>
        <dbReference type="EMBL" id="AUG56917.1"/>
    </source>
</evidence>
<evidence type="ECO:0000256" key="1">
    <source>
        <dbReference type="ARBA" id="ARBA00023125"/>
    </source>
</evidence>
<dbReference type="InterPro" id="IPR013096">
    <property type="entry name" value="Cupin_2"/>
</dbReference>
<keyword evidence="1" id="KW-0238">DNA-binding</keyword>
<dbReference type="GO" id="GO:0005829">
    <property type="term" value="C:cytosol"/>
    <property type="evidence" value="ECO:0007669"/>
    <property type="project" value="TreeGrafter"/>
</dbReference>
<keyword evidence="4" id="KW-1185">Reference proteome</keyword>
<reference evidence="3 4" key="1">
    <citation type="submission" date="2017-12" db="EMBL/GenBank/DDBJ databases">
        <title>Complete genome sequence of Herbivorax saccincola GGR1, a novel Cellulosome-producing hydrolytic bacterium in a thermophilic biogas plant, established by Illumina and Nanopore MinION sequencing.</title>
        <authorList>
            <person name="Pechtl A."/>
            <person name="Ruckert C."/>
            <person name="Koeck D.E."/>
            <person name="Maus I."/>
            <person name="Winkler A."/>
            <person name="Kalinowski J."/>
            <person name="Puhler A."/>
            <person name="Schwarz W.W."/>
            <person name="Zverlov V.V."/>
            <person name="Schluter A."/>
            <person name="Liebl W."/>
        </authorList>
    </citation>
    <scope>NUCLEOTIDE SEQUENCE [LARGE SCALE GENOMIC DNA]</scope>
    <source>
        <strain evidence="4">SR1</strain>
    </source>
</reference>
<dbReference type="AlphaFoldDB" id="A0A2K9DZG9"/>
<dbReference type="RefSeq" id="WP_101299747.1">
    <property type="nucleotide sequence ID" value="NZ_CP025197.1"/>
</dbReference>
<feature type="domain" description="HTH cro/C1-type" evidence="2">
    <location>
        <begin position="12"/>
        <end position="66"/>
    </location>
</feature>
<dbReference type="Pfam" id="PF12844">
    <property type="entry name" value="HTH_19"/>
    <property type="match status" value="1"/>
</dbReference>
<dbReference type="GO" id="GO:0003700">
    <property type="term" value="F:DNA-binding transcription factor activity"/>
    <property type="evidence" value="ECO:0007669"/>
    <property type="project" value="TreeGrafter"/>
</dbReference>
<dbReference type="InterPro" id="IPR050807">
    <property type="entry name" value="TransReg_Diox_bact_type"/>
</dbReference>
<dbReference type="InterPro" id="IPR010982">
    <property type="entry name" value="Lambda_DNA-bd_dom_sf"/>
</dbReference>
<sequence>MSEQLKQMAERIKTLRELAEVSVETLANDIGISAEDLRKYESGNEDIPVSVLFSIANRFNVELSALLTGESPRLHNYLVVRNGKGLKVERRKEYDYQSLAYNFANKKAEPFLVTVTPDTEETPVNYNSHAGQEFNYILEGTVKIFINNHEIILNEGDSIYFDSGNKHAMKALNGKTAKFLAIIL</sequence>
<dbReference type="KEGG" id="hsc:HVS_04920"/>
<dbReference type="Gene3D" id="1.10.260.40">
    <property type="entry name" value="lambda repressor-like DNA-binding domains"/>
    <property type="match status" value="1"/>
</dbReference>
<dbReference type="CDD" id="cd02209">
    <property type="entry name" value="cupin_XRE_C"/>
    <property type="match status" value="1"/>
</dbReference>
<evidence type="ECO:0000259" key="2">
    <source>
        <dbReference type="PROSITE" id="PS50943"/>
    </source>
</evidence>
<dbReference type="SUPFAM" id="SSF51182">
    <property type="entry name" value="RmlC-like cupins"/>
    <property type="match status" value="1"/>
</dbReference>
<dbReference type="Proteomes" id="UP000233534">
    <property type="component" value="Chromosome"/>
</dbReference>
<dbReference type="SMART" id="SM00530">
    <property type="entry name" value="HTH_XRE"/>
    <property type="match status" value="1"/>
</dbReference>
<organism evidence="3 4">
    <name type="scientific">Acetivibrio saccincola</name>
    <dbReference type="NCBI Taxonomy" id="1677857"/>
    <lineage>
        <taxon>Bacteria</taxon>
        <taxon>Bacillati</taxon>
        <taxon>Bacillota</taxon>
        <taxon>Clostridia</taxon>
        <taxon>Eubacteriales</taxon>
        <taxon>Oscillospiraceae</taxon>
        <taxon>Acetivibrio</taxon>
    </lineage>
</organism>
<dbReference type="SUPFAM" id="SSF47413">
    <property type="entry name" value="lambda repressor-like DNA-binding domains"/>
    <property type="match status" value="1"/>
</dbReference>
<dbReference type="GO" id="GO:0003677">
    <property type="term" value="F:DNA binding"/>
    <property type="evidence" value="ECO:0007669"/>
    <property type="project" value="UniProtKB-KW"/>
</dbReference>
<evidence type="ECO:0000313" key="4">
    <source>
        <dbReference type="Proteomes" id="UP000233534"/>
    </source>
</evidence>
<dbReference type="PROSITE" id="PS50943">
    <property type="entry name" value="HTH_CROC1"/>
    <property type="match status" value="1"/>
</dbReference>
<dbReference type="InterPro" id="IPR001387">
    <property type="entry name" value="Cro/C1-type_HTH"/>
</dbReference>
<dbReference type="Pfam" id="PF07883">
    <property type="entry name" value="Cupin_2"/>
    <property type="match status" value="1"/>
</dbReference>
<dbReference type="InterPro" id="IPR011051">
    <property type="entry name" value="RmlC_Cupin_sf"/>
</dbReference>
<dbReference type="PANTHER" id="PTHR46797">
    <property type="entry name" value="HTH-TYPE TRANSCRIPTIONAL REGULATOR"/>
    <property type="match status" value="1"/>
</dbReference>
<dbReference type="EMBL" id="CP025197">
    <property type="protein sequence ID" value="AUG56917.1"/>
    <property type="molecule type" value="Genomic_DNA"/>
</dbReference>
<protein>
    <submittedName>
        <fullName evidence="3">Anaerobic benzoate catabolism transcriptional regulator</fullName>
    </submittedName>
</protein>
<proteinExistence type="predicted"/>
<gene>
    <name evidence="3" type="ORF">HVS_04920</name>
</gene>
<dbReference type="Gene3D" id="2.60.120.10">
    <property type="entry name" value="Jelly Rolls"/>
    <property type="match status" value="1"/>
</dbReference>
<accession>A0A2K9DZG9</accession>
<dbReference type="InterPro" id="IPR014710">
    <property type="entry name" value="RmlC-like_jellyroll"/>
</dbReference>
<dbReference type="CDD" id="cd00093">
    <property type="entry name" value="HTH_XRE"/>
    <property type="match status" value="1"/>
</dbReference>
<name>A0A2K9DZG9_9FIRM</name>
<dbReference type="PANTHER" id="PTHR46797:SF19">
    <property type="entry name" value="BLL2473 PROTEIN"/>
    <property type="match status" value="1"/>
</dbReference>